<comment type="caution">
    <text evidence="1">The sequence shown here is derived from an EMBL/GenBank/DDBJ whole genome shotgun (WGS) entry which is preliminary data.</text>
</comment>
<organism evidence="1 2">
    <name type="scientific">Mycolicibacterium hassiacum (strain DSM 44199 / CIP 105218 / JCM 12690 / 3849)</name>
    <name type="common">Mycobacterium hassiacum</name>
    <dbReference type="NCBI Taxonomy" id="1122247"/>
    <lineage>
        <taxon>Bacteria</taxon>
        <taxon>Bacillati</taxon>
        <taxon>Actinomycetota</taxon>
        <taxon>Actinomycetes</taxon>
        <taxon>Mycobacteriales</taxon>
        <taxon>Mycobacteriaceae</taxon>
        <taxon>Mycolicibacterium</taxon>
    </lineage>
</organism>
<evidence type="ECO:0000313" key="2">
    <source>
        <dbReference type="Proteomes" id="UP000006265"/>
    </source>
</evidence>
<dbReference type="EMBL" id="AMRA01000021">
    <property type="protein sequence ID" value="EKF25189.1"/>
    <property type="molecule type" value="Genomic_DNA"/>
</dbReference>
<evidence type="ECO:0000313" key="1">
    <source>
        <dbReference type="EMBL" id="EKF25189.1"/>
    </source>
</evidence>
<keyword evidence="2" id="KW-1185">Reference proteome</keyword>
<dbReference type="Proteomes" id="UP000006265">
    <property type="component" value="Unassembled WGS sequence"/>
</dbReference>
<protein>
    <submittedName>
        <fullName evidence="1">Uncharacterized protein</fullName>
    </submittedName>
</protein>
<sequence>MVNRAAAPPFDAVELLVFDRVSCGSFEALAALQKGPPGPGQLGDVAGVAPAGQLSAVIGPPLRRARSWCPCSGQ</sequence>
<accession>K5BKN8</accession>
<name>K5BKN8_MYCHD</name>
<gene>
    <name evidence="1" type="ORF">C731_0783</name>
</gene>
<reference evidence="1 2" key="1">
    <citation type="journal article" date="2012" name="J. Bacteriol.">
        <title>Genome sequence of Mycobacterium hassiacum DSM 44199, a rare source of heat-stable mycobacterial proteins.</title>
        <authorList>
            <person name="Tiago I."/>
            <person name="Maranha A."/>
            <person name="Mendes V."/>
            <person name="Alarico S."/>
            <person name="Moynihan P.J."/>
            <person name="Clarke A.J."/>
            <person name="Macedo-Ribeiro S."/>
            <person name="Pereira P.J."/>
            <person name="Empadinhas N."/>
        </authorList>
    </citation>
    <scope>NUCLEOTIDE SEQUENCE [LARGE SCALE GENOMIC DNA]</scope>
    <source>
        <strain evidence="2">DSM 44199 / CIP 105218 / JCM 12690 / 3849</strain>
    </source>
</reference>
<dbReference type="AlphaFoldDB" id="K5BKN8"/>
<proteinExistence type="predicted"/>